<organism evidence="2 3">
    <name type="scientific">Ascaris lumbricoides</name>
    <name type="common">Giant roundworm</name>
    <dbReference type="NCBI Taxonomy" id="6252"/>
    <lineage>
        <taxon>Eukaryota</taxon>
        <taxon>Metazoa</taxon>
        <taxon>Ecdysozoa</taxon>
        <taxon>Nematoda</taxon>
        <taxon>Chromadorea</taxon>
        <taxon>Rhabditida</taxon>
        <taxon>Spirurina</taxon>
        <taxon>Ascaridomorpha</taxon>
        <taxon>Ascaridoidea</taxon>
        <taxon>Ascarididae</taxon>
        <taxon>Ascaris</taxon>
    </lineage>
</organism>
<reference evidence="3" key="1">
    <citation type="submission" date="2023-03" db="UniProtKB">
        <authorList>
            <consortium name="WormBaseParasite"/>
        </authorList>
    </citation>
    <scope>IDENTIFICATION</scope>
</reference>
<feature type="region of interest" description="Disordered" evidence="1">
    <location>
        <begin position="14"/>
        <end position="35"/>
    </location>
</feature>
<accession>A0A9J2PIB5</accession>
<name>A0A9J2PIB5_ASCLU</name>
<feature type="compositionally biased region" description="Polar residues" evidence="1">
    <location>
        <begin position="14"/>
        <end position="32"/>
    </location>
</feature>
<proteinExistence type="predicted"/>
<dbReference type="Proteomes" id="UP000036681">
    <property type="component" value="Unplaced"/>
</dbReference>
<protein>
    <submittedName>
        <fullName evidence="3">Uncharacterized protein</fullName>
    </submittedName>
</protein>
<dbReference type="AlphaFoldDB" id="A0A9J2PIB5"/>
<evidence type="ECO:0000256" key="1">
    <source>
        <dbReference type="SAM" id="MobiDB-lite"/>
    </source>
</evidence>
<sequence>MGLFFQEEDTVNSIGVPNGQIGESNSSTNDGNTQKERDLYADKMDCEEYLANDDERKCSTSIGFIGCYGERVVILTLQ</sequence>
<dbReference type="WBParaSite" id="ALUE_0000934601-mRNA-1">
    <property type="protein sequence ID" value="ALUE_0000934601-mRNA-1"/>
    <property type="gene ID" value="ALUE_0000934601"/>
</dbReference>
<keyword evidence="2" id="KW-1185">Reference proteome</keyword>
<evidence type="ECO:0000313" key="3">
    <source>
        <dbReference type="WBParaSite" id="ALUE_0000934601-mRNA-1"/>
    </source>
</evidence>
<evidence type="ECO:0000313" key="2">
    <source>
        <dbReference type="Proteomes" id="UP000036681"/>
    </source>
</evidence>